<dbReference type="InterPro" id="IPR016170">
    <property type="entry name" value="Cytok_DH_C_sf"/>
</dbReference>
<protein>
    <recommendedName>
        <fullName evidence="3">FAD-binding PCMH-type domain-containing protein</fullName>
    </recommendedName>
</protein>
<organism evidence="4 5">
    <name type="scientific">Parascedosporium putredinis</name>
    <dbReference type="NCBI Taxonomy" id="1442378"/>
    <lineage>
        <taxon>Eukaryota</taxon>
        <taxon>Fungi</taxon>
        <taxon>Dikarya</taxon>
        <taxon>Ascomycota</taxon>
        <taxon>Pezizomycotina</taxon>
        <taxon>Sordariomycetes</taxon>
        <taxon>Hypocreomycetidae</taxon>
        <taxon>Microascales</taxon>
        <taxon>Microascaceae</taxon>
        <taxon>Parascedosporium</taxon>
    </lineage>
</organism>
<keyword evidence="1" id="KW-0285">Flavoprotein</keyword>
<dbReference type="PROSITE" id="PS51387">
    <property type="entry name" value="FAD_PCMH"/>
    <property type="match status" value="1"/>
</dbReference>
<name>A0A9P1M7R2_9PEZI</name>
<dbReference type="PANTHER" id="PTHR11748:SF114">
    <property type="entry name" value="ARYL-ALCOHOL OXIDASE VANILLYL-ALCOHOL OXIDASE (AFU_ORTHOLOGUE AFUA_3G09500)-RELATED"/>
    <property type="match status" value="1"/>
</dbReference>
<evidence type="ECO:0000313" key="4">
    <source>
        <dbReference type="EMBL" id="CAI4212772.1"/>
    </source>
</evidence>
<dbReference type="GO" id="GO:0005739">
    <property type="term" value="C:mitochondrion"/>
    <property type="evidence" value="ECO:0007669"/>
    <property type="project" value="TreeGrafter"/>
</dbReference>
<evidence type="ECO:0000313" key="5">
    <source>
        <dbReference type="Proteomes" id="UP000838763"/>
    </source>
</evidence>
<dbReference type="GO" id="GO:0071949">
    <property type="term" value="F:FAD binding"/>
    <property type="evidence" value="ECO:0007669"/>
    <property type="project" value="InterPro"/>
</dbReference>
<dbReference type="Gene3D" id="3.30.465.10">
    <property type="match status" value="1"/>
</dbReference>
<dbReference type="InterPro" id="IPR036318">
    <property type="entry name" value="FAD-bd_PCMH-like_sf"/>
</dbReference>
<dbReference type="GO" id="GO:1903457">
    <property type="term" value="P:lactate catabolic process"/>
    <property type="evidence" value="ECO:0007669"/>
    <property type="project" value="TreeGrafter"/>
</dbReference>
<dbReference type="GO" id="GO:0008720">
    <property type="term" value="F:D-lactate dehydrogenase (NAD+) activity"/>
    <property type="evidence" value="ECO:0007669"/>
    <property type="project" value="TreeGrafter"/>
</dbReference>
<dbReference type="InterPro" id="IPR016169">
    <property type="entry name" value="FAD-bd_PCMH_sub2"/>
</dbReference>
<keyword evidence="5" id="KW-1185">Reference proteome</keyword>
<comment type="caution">
    <text evidence="4">The sequence shown here is derived from an EMBL/GenBank/DDBJ whole genome shotgun (WGS) entry which is preliminary data.</text>
</comment>
<proteinExistence type="predicted"/>
<accession>A0A9P1M7R2</accession>
<evidence type="ECO:0000259" key="3">
    <source>
        <dbReference type="PROSITE" id="PS51387"/>
    </source>
</evidence>
<dbReference type="EMBL" id="CALLCH030000006">
    <property type="protein sequence ID" value="CAI4212772.1"/>
    <property type="molecule type" value="Genomic_DNA"/>
</dbReference>
<dbReference type="OrthoDB" id="5332616at2759"/>
<evidence type="ECO:0000256" key="2">
    <source>
        <dbReference type="ARBA" id="ARBA00022827"/>
    </source>
</evidence>
<dbReference type="InterPro" id="IPR006094">
    <property type="entry name" value="Oxid_FAD_bind_N"/>
</dbReference>
<reference evidence="4" key="1">
    <citation type="submission" date="2022-11" db="EMBL/GenBank/DDBJ databases">
        <authorList>
            <person name="Scott C."/>
            <person name="Bruce N."/>
        </authorList>
    </citation>
    <scope>NUCLEOTIDE SEQUENCE</scope>
</reference>
<dbReference type="Gene3D" id="1.10.45.10">
    <property type="entry name" value="Vanillyl-alcohol Oxidase, Chain A, domain 4"/>
    <property type="match status" value="1"/>
</dbReference>
<dbReference type="InterPro" id="IPR016166">
    <property type="entry name" value="FAD-bd_PCMH"/>
</dbReference>
<dbReference type="InterPro" id="IPR016164">
    <property type="entry name" value="FAD-linked_Oxase-like_C"/>
</dbReference>
<feature type="domain" description="FAD-binding PCMH-type" evidence="3">
    <location>
        <begin position="57"/>
        <end position="299"/>
    </location>
</feature>
<dbReference type="Gene3D" id="3.40.462.10">
    <property type="entry name" value="FAD-linked oxidases, C-terminal domain"/>
    <property type="match status" value="1"/>
</dbReference>
<gene>
    <name evidence="4" type="ORF">PPNO1_LOCUS2520</name>
</gene>
<dbReference type="Proteomes" id="UP000838763">
    <property type="component" value="Unassembled WGS sequence"/>
</dbReference>
<dbReference type="AlphaFoldDB" id="A0A9P1M7R2"/>
<dbReference type="PANTHER" id="PTHR11748">
    <property type="entry name" value="D-LACTATE DEHYDROGENASE"/>
    <property type="match status" value="1"/>
</dbReference>
<dbReference type="GO" id="GO:0004458">
    <property type="term" value="F:D-lactate dehydrogenase (cytochrome) activity"/>
    <property type="evidence" value="ECO:0007669"/>
    <property type="project" value="TreeGrafter"/>
</dbReference>
<dbReference type="Pfam" id="PF01565">
    <property type="entry name" value="FAD_binding_4"/>
    <property type="match status" value="1"/>
</dbReference>
<dbReference type="InterPro" id="IPR016167">
    <property type="entry name" value="FAD-bd_PCMH_sub1"/>
</dbReference>
<dbReference type="Gene3D" id="3.30.43.10">
    <property type="entry name" value="Uridine Diphospho-n-acetylenolpyruvylglucosamine Reductase, domain 2"/>
    <property type="match status" value="1"/>
</dbReference>
<dbReference type="InterPro" id="IPR016171">
    <property type="entry name" value="Vanillyl_alc_oxidase_C-sub2"/>
</dbReference>
<dbReference type="SUPFAM" id="SSF56176">
    <property type="entry name" value="FAD-binding/transporter-associated domain-like"/>
    <property type="match status" value="1"/>
</dbReference>
<keyword evidence="2" id="KW-0274">FAD</keyword>
<dbReference type="SUPFAM" id="SSF55103">
    <property type="entry name" value="FAD-linked oxidases, C-terminal domain"/>
    <property type="match status" value="1"/>
</dbReference>
<evidence type="ECO:0000256" key="1">
    <source>
        <dbReference type="ARBA" id="ARBA00022630"/>
    </source>
</evidence>
<sequence>MHINDQRTTPGLEALGPFFDDVSAIIGDANISRDSLSGALVGPEGQTSYDDPYCVGTDHQPSGAVRPQTVEEVQEVIRIANKHRVPLWTVSRGKNLGYGGSAPVVSGTIVLDLQRMKKIIDINEKYGYAIVEPGVSFFDLYEEIQRRGLHLWPSVPAIADKKVLGVVTKLGIHITPAPEAYSSAELDVPHEEDLGVLIEILSDLMRRSIILNSPSIANSFRIAMTSGVPEVQGELSKYMKPGSCVPYEVLDRIQAEQGWGFWRAYFSLYGSVEMIPALKKTIQWAFNAVPDVQIRWRDFAGTEGQPIKAADIKEEEIPHAGIPTLAPLGLIGTHMYPWYLAAKEMTLAAGFDFFADFHVFPRYVNAIELVIYTLPEEKEAMGLYERLLVDATERGYMEYRTHVKFMDKISGKLDFNESAFPRLLSRLKDTLDPNGILAPGKSGIWNSPKSS</sequence>